<dbReference type="GO" id="GO:0016747">
    <property type="term" value="F:acyltransferase activity, transferring groups other than amino-acyl groups"/>
    <property type="evidence" value="ECO:0007669"/>
    <property type="project" value="InterPro"/>
</dbReference>
<protein>
    <submittedName>
        <fullName evidence="2">GNAT family N-acetyltransferase</fullName>
    </submittedName>
</protein>
<evidence type="ECO:0000313" key="2">
    <source>
        <dbReference type="EMBL" id="QBP39972.1"/>
    </source>
</evidence>
<reference evidence="2 3" key="1">
    <citation type="submission" date="2019-03" db="EMBL/GenBank/DDBJ databases">
        <title>Complete genome sequence of Paenisporosarcina antarctica CGMCC 1.6503T.</title>
        <authorList>
            <person name="Rong J.-C."/>
            <person name="Chi N.-Y."/>
            <person name="Zhang Q.-F."/>
        </authorList>
    </citation>
    <scope>NUCLEOTIDE SEQUENCE [LARGE SCALE GENOMIC DNA]</scope>
    <source>
        <strain evidence="2 3">CGMCC 1.6503</strain>
    </source>
</reference>
<dbReference type="InterPro" id="IPR016181">
    <property type="entry name" value="Acyl_CoA_acyltransferase"/>
</dbReference>
<proteinExistence type="predicted"/>
<evidence type="ECO:0000259" key="1">
    <source>
        <dbReference type="Pfam" id="PF08445"/>
    </source>
</evidence>
<organism evidence="2 3">
    <name type="scientific">Paenisporosarcina antarctica</name>
    <dbReference type="NCBI Taxonomy" id="417367"/>
    <lineage>
        <taxon>Bacteria</taxon>
        <taxon>Bacillati</taxon>
        <taxon>Bacillota</taxon>
        <taxon>Bacilli</taxon>
        <taxon>Bacillales</taxon>
        <taxon>Caryophanaceae</taxon>
        <taxon>Paenisporosarcina</taxon>
    </lineage>
</organism>
<keyword evidence="2" id="KW-0808">Transferase</keyword>
<gene>
    <name evidence="2" type="ORF">E2636_01820</name>
</gene>
<dbReference type="SUPFAM" id="SSF55729">
    <property type="entry name" value="Acyl-CoA N-acyltransferases (Nat)"/>
    <property type="match status" value="1"/>
</dbReference>
<dbReference type="Gene3D" id="3.40.630.30">
    <property type="match status" value="1"/>
</dbReference>
<dbReference type="KEGG" id="panc:E2636_01820"/>
<sequence>MKFFQYESVQEFEEKAQPYLTKNEDLYSLFSGVLQGIKVGHYDNPLMVAIENEGRVVALFQMTPPHPLNMIIINEAIMDDILTFASNEFFAKRIPILSAIGLKSVVTKFAYKWQELTQFKSIVLMDQGIYRLDEVNTTLKKSSGSWRYAREDEAALIEEWYVAFGNDAGIENPPMEVVKERVIQFLENQEVFFWEDDEKIVSMMKKARPTEHGVTVSFVYTPQDERKKGYARTLVAAGSEELLKVYDFCVLYTDMMNPTSNKIYQEIGYQKIADSIHIEFVSKQG</sequence>
<dbReference type="EMBL" id="CP038015">
    <property type="protein sequence ID" value="QBP39972.1"/>
    <property type="molecule type" value="Genomic_DNA"/>
</dbReference>
<name>A0A4P6ZUC6_9BACL</name>
<evidence type="ECO:0000313" key="3">
    <source>
        <dbReference type="Proteomes" id="UP000294292"/>
    </source>
</evidence>
<accession>A0A4P6ZUC6</accession>
<dbReference type="AlphaFoldDB" id="A0A4P6ZUC6"/>
<dbReference type="RefSeq" id="WP_134208468.1">
    <property type="nucleotide sequence ID" value="NZ_CP038015.1"/>
</dbReference>
<keyword evidence="3" id="KW-1185">Reference proteome</keyword>
<dbReference type="Pfam" id="PF08445">
    <property type="entry name" value="FR47"/>
    <property type="match status" value="1"/>
</dbReference>
<dbReference type="Proteomes" id="UP000294292">
    <property type="component" value="Chromosome"/>
</dbReference>
<dbReference type="InterPro" id="IPR013653">
    <property type="entry name" value="GCN5-like_dom"/>
</dbReference>
<dbReference type="OrthoDB" id="3174529at2"/>
<feature type="domain" description="GCN5-related N-acetyltransferase Rv2170-like" evidence="1">
    <location>
        <begin position="215"/>
        <end position="274"/>
    </location>
</feature>